<reference evidence="2 3" key="1">
    <citation type="submission" date="2024-04" db="EMBL/GenBank/DDBJ databases">
        <authorList>
            <consortium name="Genoscope - CEA"/>
            <person name="William W."/>
        </authorList>
    </citation>
    <scope>NUCLEOTIDE SEQUENCE [LARGE SCALE GENOMIC DNA]</scope>
</reference>
<sequence length="335" mass="38403">MAKLKVYSSRLVKILILTTVMAAIFLCLHYRTSVIHFSKDRPVPNDGITVVTMYLDIGKFQKGRGTNYYTGDKYVDWMRSWALLTNPVVAFFEDEKMIVKFREIRSRFPEDQTVIVKVNRSQLHAFSHYDKIKQIYETPNYPKHPPNTVNANYSCTMSAKYDVMEMALDTGLVKTEYLVWLDIGYFRNLLGPGKNDTFRLGIPKNFNSSRIGFSEVGNRENMKSLKPWDFIQNNHVWVAGGFVLANHEVIRKFIRAYRVAVEELLRANMMSTDQQVIGAMYSPGMVGSQEVDVMTYSCSNGMFGLHSSDVVYFCLGYICKEAGQQDRSQTTAKQV</sequence>
<keyword evidence="1" id="KW-0812">Transmembrane</keyword>
<keyword evidence="3" id="KW-1185">Reference proteome</keyword>
<gene>
    <name evidence="2" type="ORF">GSLYS_00020842001</name>
</gene>
<dbReference type="EMBL" id="CAXITT010000999">
    <property type="protein sequence ID" value="CAL1547525.1"/>
    <property type="molecule type" value="Genomic_DNA"/>
</dbReference>
<name>A0AAV2IM47_LYMST</name>
<dbReference type="InterPro" id="IPR011735">
    <property type="entry name" value="WlaTC/HtrL_glycosyltransf"/>
</dbReference>
<comment type="caution">
    <text evidence="2">The sequence shown here is derived from an EMBL/GenBank/DDBJ whole genome shotgun (WGS) entry which is preliminary data.</text>
</comment>
<evidence type="ECO:0000313" key="3">
    <source>
        <dbReference type="Proteomes" id="UP001497497"/>
    </source>
</evidence>
<dbReference type="Proteomes" id="UP001497497">
    <property type="component" value="Unassembled WGS sequence"/>
</dbReference>
<evidence type="ECO:0000256" key="1">
    <source>
        <dbReference type="SAM" id="Phobius"/>
    </source>
</evidence>
<organism evidence="2 3">
    <name type="scientific">Lymnaea stagnalis</name>
    <name type="common">Great pond snail</name>
    <name type="synonym">Helix stagnalis</name>
    <dbReference type="NCBI Taxonomy" id="6523"/>
    <lineage>
        <taxon>Eukaryota</taxon>
        <taxon>Metazoa</taxon>
        <taxon>Spiralia</taxon>
        <taxon>Lophotrochozoa</taxon>
        <taxon>Mollusca</taxon>
        <taxon>Gastropoda</taxon>
        <taxon>Heterobranchia</taxon>
        <taxon>Euthyneura</taxon>
        <taxon>Panpulmonata</taxon>
        <taxon>Hygrophila</taxon>
        <taxon>Lymnaeoidea</taxon>
        <taxon>Lymnaeidae</taxon>
        <taxon>Lymnaea</taxon>
    </lineage>
</organism>
<dbReference type="Pfam" id="PF09612">
    <property type="entry name" value="HtrL_YibB"/>
    <property type="match status" value="1"/>
</dbReference>
<accession>A0AAV2IM47</accession>
<feature type="transmembrane region" description="Helical" evidence="1">
    <location>
        <begin position="12"/>
        <end position="31"/>
    </location>
</feature>
<protein>
    <submittedName>
        <fullName evidence="2">Uncharacterized protein</fullName>
    </submittedName>
</protein>
<keyword evidence="1" id="KW-0472">Membrane</keyword>
<proteinExistence type="predicted"/>
<dbReference type="AlphaFoldDB" id="A0AAV2IM47"/>
<evidence type="ECO:0000313" key="2">
    <source>
        <dbReference type="EMBL" id="CAL1547525.1"/>
    </source>
</evidence>
<keyword evidence="1" id="KW-1133">Transmembrane helix</keyword>